<dbReference type="EMBL" id="JACJKY010000029">
    <property type="protein sequence ID" value="MBM6921853.1"/>
    <property type="molecule type" value="Genomic_DNA"/>
</dbReference>
<dbReference type="Proteomes" id="UP000774750">
    <property type="component" value="Unassembled WGS sequence"/>
</dbReference>
<proteinExistence type="predicted"/>
<keyword evidence="2" id="KW-0560">Oxidoreductase</keyword>
<organism evidence="4 5">
    <name type="scientific">Merdimmobilis hominis</name>
    <dbReference type="NCBI Taxonomy" id="2897707"/>
    <lineage>
        <taxon>Bacteria</taxon>
        <taxon>Bacillati</taxon>
        <taxon>Bacillota</taxon>
        <taxon>Clostridia</taxon>
        <taxon>Eubacteriales</taxon>
        <taxon>Oscillospiraceae</taxon>
        <taxon>Merdimmobilis</taxon>
    </lineage>
</organism>
<comment type="caution">
    <text evidence="4">The sequence shown here is derived from an EMBL/GenBank/DDBJ whole genome shotgun (WGS) entry which is preliminary data.</text>
</comment>
<name>A0A939BFP6_9FIRM</name>
<sequence>MRAIIVGSGPAGVSAALYLARAGVSVTILSKDGGALLKADKIENYYGFAEPISGKELYEQGLANAKRLGCTVKEEEVIGVSFLNTLAVQTTEATYEAEAVILATGASRTAPKIDGLARLEGHGVSYCAICDAFFYRGKNVAVIGSGEYALHEAQTLLPVAGSVTMLTNGAPLTVEVPESIAVDTRKIVSIDGEDAVSGVTFADGKTIAVDGVFVAVGVASSADLARKLGALTEGNRIVTNENGETNLPGLYAAGDCTGGLLQIAEAVAKGAKAGLAAVRFLREQSENEVK</sequence>
<dbReference type="RefSeq" id="WP_204448176.1">
    <property type="nucleotide sequence ID" value="NZ_JACJKY010000029.1"/>
</dbReference>
<evidence type="ECO:0000256" key="1">
    <source>
        <dbReference type="ARBA" id="ARBA00022630"/>
    </source>
</evidence>
<dbReference type="PRINTS" id="PR00368">
    <property type="entry name" value="FADPNR"/>
</dbReference>
<accession>A0A939BFP6</accession>
<gene>
    <name evidence="4" type="ORF">H6A12_11910</name>
</gene>
<keyword evidence="1" id="KW-0285">Flavoprotein</keyword>
<dbReference type="GO" id="GO:0016491">
    <property type="term" value="F:oxidoreductase activity"/>
    <property type="evidence" value="ECO:0007669"/>
    <property type="project" value="UniProtKB-KW"/>
</dbReference>
<dbReference type="PRINTS" id="PR00469">
    <property type="entry name" value="PNDRDTASEII"/>
</dbReference>
<evidence type="ECO:0000259" key="3">
    <source>
        <dbReference type="Pfam" id="PF07992"/>
    </source>
</evidence>
<reference evidence="4" key="1">
    <citation type="submission" date="2020-08" db="EMBL/GenBank/DDBJ databases">
        <authorList>
            <person name="Cejkova D."/>
            <person name="Kubasova T."/>
            <person name="Jahodarova E."/>
            <person name="Rychlik I."/>
        </authorList>
    </citation>
    <scope>NUCLEOTIDE SEQUENCE</scope>
    <source>
        <strain evidence="4">An559</strain>
    </source>
</reference>
<evidence type="ECO:0000313" key="5">
    <source>
        <dbReference type="Proteomes" id="UP000774750"/>
    </source>
</evidence>
<keyword evidence="5" id="KW-1185">Reference proteome</keyword>
<dbReference type="Gene3D" id="3.50.50.60">
    <property type="entry name" value="FAD/NAD(P)-binding domain"/>
    <property type="match status" value="2"/>
</dbReference>
<evidence type="ECO:0000313" key="4">
    <source>
        <dbReference type="EMBL" id="MBM6921853.1"/>
    </source>
</evidence>
<dbReference type="InterPro" id="IPR050097">
    <property type="entry name" value="Ferredoxin-NADP_redctase_2"/>
</dbReference>
<dbReference type="AlphaFoldDB" id="A0A939BFP6"/>
<dbReference type="PANTHER" id="PTHR48105">
    <property type="entry name" value="THIOREDOXIN REDUCTASE 1-RELATED-RELATED"/>
    <property type="match status" value="1"/>
</dbReference>
<dbReference type="Pfam" id="PF07992">
    <property type="entry name" value="Pyr_redox_2"/>
    <property type="match status" value="1"/>
</dbReference>
<dbReference type="InterPro" id="IPR023753">
    <property type="entry name" value="FAD/NAD-binding_dom"/>
</dbReference>
<protein>
    <submittedName>
        <fullName evidence="4">NAD(P)/FAD-dependent oxidoreductase</fullName>
    </submittedName>
</protein>
<reference evidence="4" key="2">
    <citation type="journal article" date="2021" name="Sci. Rep.">
        <title>The distribution of antibiotic resistance genes in chicken gut microbiota commensals.</title>
        <authorList>
            <person name="Juricova H."/>
            <person name="Matiasovicova J."/>
            <person name="Kubasova T."/>
            <person name="Cejkova D."/>
            <person name="Rychlik I."/>
        </authorList>
    </citation>
    <scope>NUCLEOTIDE SEQUENCE</scope>
    <source>
        <strain evidence="4">An559</strain>
    </source>
</reference>
<dbReference type="InterPro" id="IPR036188">
    <property type="entry name" value="FAD/NAD-bd_sf"/>
</dbReference>
<evidence type="ECO:0000256" key="2">
    <source>
        <dbReference type="ARBA" id="ARBA00023002"/>
    </source>
</evidence>
<dbReference type="SUPFAM" id="SSF51905">
    <property type="entry name" value="FAD/NAD(P)-binding domain"/>
    <property type="match status" value="1"/>
</dbReference>
<feature type="domain" description="FAD/NAD(P)-binding" evidence="3">
    <location>
        <begin position="2"/>
        <end position="270"/>
    </location>
</feature>